<dbReference type="PANTHER" id="PTHR43668:SF2">
    <property type="entry name" value="ALLANTOINASE"/>
    <property type="match status" value="1"/>
</dbReference>
<dbReference type="GO" id="GO:0004151">
    <property type="term" value="F:dihydroorotase activity"/>
    <property type="evidence" value="ECO:0007669"/>
    <property type="project" value="UniProtKB-UniRule"/>
</dbReference>
<evidence type="ECO:0000256" key="2">
    <source>
        <dbReference type="ARBA" id="ARBA00010286"/>
    </source>
</evidence>
<organism evidence="8 9">
    <name type="scientific">Eshraghiella crossota DSM 2876</name>
    <dbReference type="NCBI Taxonomy" id="511680"/>
    <lineage>
        <taxon>Bacteria</taxon>
        <taxon>Bacillati</taxon>
        <taxon>Bacillota</taxon>
        <taxon>Clostridia</taxon>
        <taxon>Lachnospirales</taxon>
        <taxon>Lachnospiraceae</taxon>
        <taxon>Eshraghiella</taxon>
    </lineage>
</organism>
<comment type="caution">
    <text evidence="8">The sequence shown here is derived from an EMBL/GenBank/DDBJ whole genome shotgun (WGS) entry which is preliminary data.</text>
</comment>
<feature type="binding site" evidence="6">
    <location>
        <position position="309"/>
    </location>
    <ligand>
        <name>Zn(2+)</name>
        <dbReference type="ChEBI" id="CHEBI:29105"/>
        <label>1</label>
    </ligand>
</feature>
<feature type="binding site" evidence="6">
    <location>
        <position position="98"/>
    </location>
    <ligand>
        <name>substrate</name>
    </ligand>
</feature>
<dbReference type="HOGENOM" id="CLU_015572_1_0_9"/>
<dbReference type="RefSeq" id="WP_005602382.1">
    <property type="nucleotide sequence ID" value="NZ_GG663522.1"/>
</dbReference>
<dbReference type="eggNOG" id="COG0044">
    <property type="taxonomic scope" value="Bacteria"/>
</dbReference>
<dbReference type="SUPFAM" id="SSF51556">
    <property type="entry name" value="Metallo-dependent hydrolases"/>
    <property type="match status" value="1"/>
</dbReference>
<dbReference type="PROSITE" id="PS00482">
    <property type="entry name" value="DIHYDROOROTASE_1"/>
    <property type="match status" value="1"/>
</dbReference>
<dbReference type="InterPro" id="IPR004722">
    <property type="entry name" value="DHOase"/>
</dbReference>
<feature type="binding site" evidence="6">
    <location>
        <position position="236"/>
    </location>
    <ligand>
        <name>Zn(2+)</name>
        <dbReference type="ChEBI" id="CHEBI:29105"/>
        <label>2</label>
    </ligand>
</feature>
<feature type="binding site" evidence="6">
    <location>
        <position position="156"/>
    </location>
    <ligand>
        <name>Zn(2+)</name>
        <dbReference type="ChEBI" id="CHEBI:29105"/>
        <label>1</label>
    </ligand>
</feature>
<dbReference type="SUPFAM" id="SSF51338">
    <property type="entry name" value="Composite domain of metallo-dependent hydrolases"/>
    <property type="match status" value="1"/>
</dbReference>
<proteinExistence type="inferred from homology"/>
<feature type="binding site" evidence="6">
    <location>
        <begin position="327"/>
        <end position="328"/>
    </location>
    <ligand>
        <name>substrate</name>
    </ligand>
</feature>
<dbReference type="InterPro" id="IPR011059">
    <property type="entry name" value="Metal-dep_hydrolase_composite"/>
</dbReference>
<comment type="cofactor">
    <cofactor evidence="6">
        <name>Zn(2+)</name>
        <dbReference type="ChEBI" id="CHEBI:29105"/>
    </cofactor>
    <text evidence="6">Binds 2 Zn(2+) ions per subunit.</text>
</comment>
<dbReference type="Gene3D" id="2.30.40.10">
    <property type="entry name" value="Urease, subunit C, domain 1"/>
    <property type="match status" value="1"/>
</dbReference>
<dbReference type="GO" id="GO:0044205">
    <property type="term" value="P:'de novo' UMP biosynthetic process"/>
    <property type="evidence" value="ECO:0007669"/>
    <property type="project" value="UniProtKB-UniRule"/>
</dbReference>
<reference evidence="8 9" key="1">
    <citation type="submission" date="2010-02" db="EMBL/GenBank/DDBJ databases">
        <authorList>
            <person name="Weinstock G."/>
            <person name="Sodergren E."/>
            <person name="Clifton S."/>
            <person name="Fulton L."/>
            <person name="Fulton B."/>
            <person name="Courtney L."/>
            <person name="Fronick C."/>
            <person name="Harrison M."/>
            <person name="Strong C."/>
            <person name="Farmer C."/>
            <person name="Delahaunty K."/>
            <person name="Markovic C."/>
            <person name="Hall O."/>
            <person name="Minx P."/>
            <person name="Tomlinson C."/>
            <person name="Mitreva M."/>
            <person name="Nelson J."/>
            <person name="Hou S."/>
            <person name="Wollam A."/>
            <person name="Pepin K.H."/>
            <person name="Johnson M."/>
            <person name="Bhonagiri V."/>
            <person name="Zhang X."/>
            <person name="Suruliraj S."/>
            <person name="Warren W."/>
            <person name="Chinwalla A."/>
            <person name="Mardis E.R."/>
            <person name="Wilson R.K."/>
        </authorList>
    </citation>
    <scope>NUCLEOTIDE SEQUENCE [LARGE SCALE GENOMIC DNA]</scope>
    <source>
        <strain evidence="8 9">DSM 2876</strain>
    </source>
</reference>
<keyword evidence="6" id="KW-0862">Zinc</keyword>
<dbReference type="PANTHER" id="PTHR43668">
    <property type="entry name" value="ALLANTOINASE"/>
    <property type="match status" value="1"/>
</dbReference>
<feature type="binding site" evidence="6">
    <location>
        <position position="183"/>
    </location>
    <ligand>
        <name>Zn(2+)</name>
        <dbReference type="ChEBI" id="CHEBI:29105"/>
        <label>2</label>
    </ligand>
</feature>
<evidence type="ECO:0000256" key="6">
    <source>
        <dbReference type="HAMAP-Rule" id="MF_00220"/>
    </source>
</evidence>
<dbReference type="InterPro" id="IPR050138">
    <property type="entry name" value="DHOase/Allantoinase_Hydrolase"/>
</dbReference>
<feature type="domain" description="Dihydroorotase catalytic" evidence="7">
    <location>
        <begin position="56"/>
        <end position="242"/>
    </location>
</feature>
<dbReference type="GO" id="GO:0008270">
    <property type="term" value="F:zinc ion binding"/>
    <property type="evidence" value="ECO:0007669"/>
    <property type="project" value="UniProtKB-UniRule"/>
</dbReference>
<dbReference type="EMBL" id="ABWN01000026">
    <property type="protein sequence ID" value="EFF68715.1"/>
    <property type="molecule type" value="Genomic_DNA"/>
</dbReference>
<evidence type="ECO:0000313" key="8">
    <source>
        <dbReference type="EMBL" id="EFF68715.1"/>
    </source>
</evidence>
<keyword evidence="5 6" id="KW-0665">Pyrimidine biosynthesis</keyword>
<keyword evidence="3 6" id="KW-0479">Metal-binding</keyword>
<feature type="binding site" evidence="6">
    <location>
        <position position="313"/>
    </location>
    <ligand>
        <name>substrate</name>
    </ligand>
</feature>
<dbReference type="InterPro" id="IPR032466">
    <property type="entry name" value="Metal_Hydrolase"/>
</dbReference>
<feature type="binding site" evidence="6">
    <location>
        <position position="64"/>
    </location>
    <ligand>
        <name>Zn(2+)</name>
        <dbReference type="ChEBI" id="CHEBI:29105"/>
        <label>1</label>
    </ligand>
</feature>
<evidence type="ECO:0000313" key="9">
    <source>
        <dbReference type="Proteomes" id="UP000006238"/>
    </source>
</evidence>
<comment type="catalytic activity">
    <reaction evidence="6">
        <text>(S)-dihydroorotate + H2O = N-carbamoyl-L-aspartate + H(+)</text>
        <dbReference type="Rhea" id="RHEA:24296"/>
        <dbReference type="ChEBI" id="CHEBI:15377"/>
        <dbReference type="ChEBI" id="CHEBI:15378"/>
        <dbReference type="ChEBI" id="CHEBI:30864"/>
        <dbReference type="ChEBI" id="CHEBI:32814"/>
        <dbReference type="EC" id="3.5.2.3"/>
    </reaction>
</comment>
<feature type="active site" evidence="6">
    <location>
        <position position="309"/>
    </location>
</feature>
<feature type="binding site" evidence="6">
    <location>
        <begin position="66"/>
        <end position="68"/>
    </location>
    <ligand>
        <name>substrate</name>
    </ligand>
</feature>
<dbReference type="InterPro" id="IPR002195">
    <property type="entry name" value="Dihydroorotase_CS"/>
</dbReference>
<dbReference type="STRING" id="45851.BHV86_03255"/>
<sequence length="431" mass="46906">MENNSLYLIKNGHVLDPASGKDGIYNIVVKDGIIAAVDNDSHDEIDNVIDAAGCYVMPGLIDLHVHFREPGFEYKETIKTGSLAAARGGVTTVLPMPNTKPVIDSVEMVRRVNDIIKRDAVVNVLQVASVTMGQEGKVPVDVEALREEGVVAISEDGKSVMNAEVYREAMYRAADCGMVVLAHCEDKNMVNGGALNESAKSEELGIKGITNAVEDVIVARDILLAKETGCRLHLCHCSTKDSVKMIKIAKEDGIDVTGEVCPHHFTLCDEDIPCDNADYKMNPPLRGREDVEALKEGLKDNIMDVISTDHAPHSEEEKKKPISEAPFGITGLETSLCLTYTELVLGGVLTPMQMAEKMSYNPARVIGIDRGTLLPGAVADITIMDKDKEFVIDRKDFVSKGHNTPFDGKKVKGKVMLTMVGGKIVYKENKI</sequence>
<dbReference type="EC" id="3.5.2.3" evidence="6"/>
<dbReference type="UniPathway" id="UPA00070">
    <property type="reaction ID" value="UER00117"/>
</dbReference>
<dbReference type="AlphaFoldDB" id="D4RZ14"/>
<dbReference type="NCBIfam" id="TIGR00857">
    <property type="entry name" value="pyrC_multi"/>
    <property type="match status" value="1"/>
</dbReference>
<dbReference type="GO" id="GO:0006145">
    <property type="term" value="P:purine nucleobase catabolic process"/>
    <property type="evidence" value="ECO:0007669"/>
    <property type="project" value="TreeGrafter"/>
</dbReference>
<name>D4RZ14_9FIRM</name>
<comment type="similarity">
    <text evidence="2 6">Belongs to the metallo-dependent hydrolases superfamily. DHOase family. Class I DHOase subfamily.</text>
</comment>
<comment type="function">
    <text evidence="1 6">Catalyzes the reversible cyclization of carbamoyl aspartate to dihydroorotate.</text>
</comment>
<evidence type="ECO:0000259" key="7">
    <source>
        <dbReference type="Pfam" id="PF12890"/>
    </source>
</evidence>
<protein>
    <recommendedName>
        <fullName evidence="6">Dihydroorotase</fullName>
        <shortName evidence="6">DHOase</shortName>
        <ecNumber evidence="6">3.5.2.3</ecNumber>
    </recommendedName>
</protein>
<comment type="pathway">
    <text evidence="6">Pyrimidine metabolism; UMP biosynthesis via de novo pathway; (S)-dihydroorotate from bicarbonate: step 3/3.</text>
</comment>
<keyword evidence="9" id="KW-1185">Reference proteome</keyword>
<gene>
    <name evidence="6" type="primary">pyrC</name>
    <name evidence="8" type="ORF">BUTYVIB_01078</name>
</gene>
<evidence type="ECO:0000256" key="1">
    <source>
        <dbReference type="ARBA" id="ARBA00002368"/>
    </source>
</evidence>
<dbReference type="CDD" id="cd01317">
    <property type="entry name" value="DHOase_IIa"/>
    <property type="match status" value="1"/>
</dbReference>
<dbReference type="GO" id="GO:0004038">
    <property type="term" value="F:allantoinase activity"/>
    <property type="evidence" value="ECO:0007669"/>
    <property type="project" value="TreeGrafter"/>
</dbReference>
<feature type="binding site" evidence="6">
    <location>
        <position position="66"/>
    </location>
    <ligand>
        <name>Zn(2+)</name>
        <dbReference type="ChEBI" id="CHEBI:29105"/>
        <label>1</label>
    </ligand>
</feature>
<dbReference type="PROSITE" id="PS00483">
    <property type="entry name" value="DIHYDROOROTASE_2"/>
    <property type="match status" value="1"/>
</dbReference>
<dbReference type="GO" id="GO:0005737">
    <property type="term" value="C:cytoplasm"/>
    <property type="evidence" value="ECO:0007669"/>
    <property type="project" value="TreeGrafter"/>
</dbReference>
<evidence type="ECO:0000256" key="5">
    <source>
        <dbReference type="ARBA" id="ARBA00022975"/>
    </source>
</evidence>
<dbReference type="Proteomes" id="UP000006238">
    <property type="component" value="Unassembled WGS sequence"/>
</dbReference>
<dbReference type="HAMAP" id="MF_00220_B">
    <property type="entry name" value="PyrC_classI_B"/>
    <property type="match status" value="1"/>
</dbReference>
<dbReference type="Gene3D" id="3.20.20.140">
    <property type="entry name" value="Metal-dependent hydrolases"/>
    <property type="match status" value="1"/>
</dbReference>
<evidence type="ECO:0000256" key="4">
    <source>
        <dbReference type="ARBA" id="ARBA00022801"/>
    </source>
</evidence>
<dbReference type="GeneID" id="98918946"/>
<dbReference type="InterPro" id="IPR024403">
    <property type="entry name" value="DHOase_cat"/>
</dbReference>
<dbReference type="Pfam" id="PF12890">
    <property type="entry name" value="DHOase"/>
    <property type="match status" value="1"/>
</dbReference>
<feature type="binding site" evidence="6">
    <location>
        <position position="156"/>
    </location>
    <ligand>
        <name>Zn(2+)</name>
        <dbReference type="ChEBI" id="CHEBI:29105"/>
        <label>2</label>
    </ligand>
</feature>
<accession>D4RZ14</accession>
<keyword evidence="4 6" id="KW-0378">Hydrolase</keyword>
<evidence type="ECO:0000256" key="3">
    <source>
        <dbReference type="ARBA" id="ARBA00022723"/>
    </source>
</evidence>
<feature type="binding site" evidence="6">
    <location>
        <position position="282"/>
    </location>
    <ligand>
        <name>substrate</name>
    </ligand>
</feature>